<dbReference type="RefSeq" id="WP_076570572.1">
    <property type="nucleotide sequence ID" value="NZ_FTOK01000003.1"/>
</dbReference>
<keyword evidence="2" id="KW-1185">Reference proteome</keyword>
<evidence type="ECO:0008006" key="3">
    <source>
        <dbReference type="Google" id="ProtNLM"/>
    </source>
</evidence>
<sequence length="99" mass="11595">MKRTIVRDREVVKANFFSNNFELELFGQNQPTCLQKAYLHMIIEYGILRRNPSLKGKVIELKKQGYKTEPAFCELLGIKGDPYEGLVQYGIKERIINWD</sequence>
<evidence type="ECO:0000313" key="2">
    <source>
        <dbReference type="Proteomes" id="UP000199777"/>
    </source>
</evidence>
<comment type="caution">
    <text evidence="1">The sequence shown here is derived from an EMBL/GenBank/DDBJ whole genome shotgun (WGS) entry which is preliminary data.</text>
</comment>
<dbReference type="Proteomes" id="UP000199777">
    <property type="component" value="Unassembled WGS sequence"/>
</dbReference>
<accession>A0ABY1KR55</accession>
<protein>
    <recommendedName>
        <fullName evidence="3">DUF4248 domain-containing protein</fullName>
    </recommendedName>
</protein>
<proteinExistence type="predicted"/>
<organism evidence="1 2">
    <name type="scientific">Salimicrobium salexigens</name>
    <dbReference type="NCBI Taxonomy" id="908941"/>
    <lineage>
        <taxon>Bacteria</taxon>
        <taxon>Bacillati</taxon>
        <taxon>Bacillota</taxon>
        <taxon>Bacilli</taxon>
        <taxon>Bacillales</taxon>
        <taxon>Bacillaceae</taxon>
        <taxon>Salimicrobium</taxon>
    </lineage>
</organism>
<dbReference type="EMBL" id="FTOK01000003">
    <property type="protein sequence ID" value="SIS66438.1"/>
    <property type="molecule type" value="Genomic_DNA"/>
</dbReference>
<name>A0ABY1KR55_9BACI</name>
<gene>
    <name evidence="1" type="ORF">SAMN05421758_103259</name>
</gene>
<evidence type="ECO:0000313" key="1">
    <source>
        <dbReference type="EMBL" id="SIS66438.1"/>
    </source>
</evidence>
<dbReference type="InterPro" id="IPR025365">
    <property type="entry name" value="DUF4269"/>
</dbReference>
<dbReference type="Pfam" id="PF14091">
    <property type="entry name" value="DUF4269"/>
    <property type="match status" value="1"/>
</dbReference>
<reference evidence="1 2" key="1">
    <citation type="submission" date="2017-01" db="EMBL/GenBank/DDBJ databases">
        <authorList>
            <person name="Varghese N."/>
            <person name="Submissions S."/>
        </authorList>
    </citation>
    <scope>NUCLEOTIDE SEQUENCE [LARGE SCALE GENOMIC DNA]</scope>
    <source>
        <strain evidence="1 2">DSM 22782</strain>
    </source>
</reference>